<keyword evidence="2" id="KW-0186">Copper</keyword>
<evidence type="ECO:0000256" key="2">
    <source>
        <dbReference type="PIRSR" id="PIRSR603782-1"/>
    </source>
</evidence>
<name>A0A7T8KJT4_CALRO</name>
<keyword evidence="3" id="KW-1015">Disulfide bond</keyword>
<evidence type="ECO:0008006" key="6">
    <source>
        <dbReference type="Google" id="ProtNLM"/>
    </source>
</evidence>
<feature type="binding site" evidence="2">
    <location>
        <position position="9"/>
    </location>
    <ligand>
        <name>Cu cation</name>
        <dbReference type="ChEBI" id="CHEBI:23378"/>
    </ligand>
</feature>
<evidence type="ECO:0000313" key="5">
    <source>
        <dbReference type="Proteomes" id="UP000595437"/>
    </source>
</evidence>
<sequence length="68" mass="7674">MLYFGFTHCPDICPDEMEKMAEVKDALVAKAKSDSIVDDPARDGVKEVAEYIKEFHPEMIGLTGTWRP</sequence>
<organism evidence="4 5">
    <name type="scientific">Caligus rogercresseyi</name>
    <name type="common">Sea louse</name>
    <dbReference type="NCBI Taxonomy" id="217165"/>
    <lineage>
        <taxon>Eukaryota</taxon>
        <taxon>Metazoa</taxon>
        <taxon>Ecdysozoa</taxon>
        <taxon>Arthropoda</taxon>
        <taxon>Crustacea</taxon>
        <taxon>Multicrustacea</taxon>
        <taxon>Hexanauplia</taxon>
        <taxon>Copepoda</taxon>
        <taxon>Siphonostomatoida</taxon>
        <taxon>Caligidae</taxon>
        <taxon>Caligus</taxon>
    </lineage>
</organism>
<dbReference type="PANTHER" id="PTHR12151:SF5">
    <property type="entry name" value="AT19154P"/>
    <property type="match status" value="1"/>
</dbReference>
<dbReference type="PANTHER" id="PTHR12151">
    <property type="entry name" value="ELECTRON TRANSPORT PROTIN SCO1/SENC FAMILY MEMBER"/>
    <property type="match status" value="1"/>
</dbReference>
<dbReference type="SUPFAM" id="SSF52833">
    <property type="entry name" value="Thioredoxin-like"/>
    <property type="match status" value="1"/>
</dbReference>
<keyword evidence="2" id="KW-0479">Metal-binding</keyword>
<proteinExistence type="inferred from homology"/>
<evidence type="ECO:0000313" key="4">
    <source>
        <dbReference type="EMBL" id="QQP57146.1"/>
    </source>
</evidence>
<evidence type="ECO:0000256" key="1">
    <source>
        <dbReference type="ARBA" id="ARBA00010996"/>
    </source>
</evidence>
<protein>
    <recommendedName>
        <fullName evidence="6">SCO1 homolog, mitochondrial</fullName>
    </recommendedName>
</protein>
<keyword evidence="5" id="KW-1185">Reference proteome</keyword>
<dbReference type="GO" id="GO:0033617">
    <property type="term" value="P:mitochondrial respiratory chain complex IV assembly"/>
    <property type="evidence" value="ECO:0007669"/>
    <property type="project" value="TreeGrafter"/>
</dbReference>
<dbReference type="Gene3D" id="3.40.30.10">
    <property type="entry name" value="Glutaredoxin"/>
    <property type="match status" value="1"/>
</dbReference>
<dbReference type="Proteomes" id="UP000595437">
    <property type="component" value="Chromosome 1"/>
</dbReference>
<feature type="disulfide bond" description="Redox-active" evidence="3">
    <location>
        <begin position="9"/>
        <end position="13"/>
    </location>
</feature>
<dbReference type="GO" id="GO:0005739">
    <property type="term" value="C:mitochondrion"/>
    <property type="evidence" value="ECO:0007669"/>
    <property type="project" value="GOC"/>
</dbReference>
<accession>A0A7T8KJT4</accession>
<dbReference type="EMBL" id="CP045890">
    <property type="protein sequence ID" value="QQP57146.1"/>
    <property type="molecule type" value="Genomic_DNA"/>
</dbReference>
<feature type="binding site" evidence="2">
    <location>
        <position position="13"/>
    </location>
    <ligand>
        <name>Cu cation</name>
        <dbReference type="ChEBI" id="CHEBI:23378"/>
    </ligand>
</feature>
<dbReference type="OrthoDB" id="270009at2759"/>
<dbReference type="GO" id="GO:0046872">
    <property type="term" value="F:metal ion binding"/>
    <property type="evidence" value="ECO:0007669"/>
    <property type="project" value="UniProtKB-KW"/>
</dbReference>
<dbReference type="InterPro" id="IPR036249">
    <property type="entry name" value="Thioredoxin-like_sf"/>
</dbReference>
<evidence type="ECO:0000256" key="3">
    <source>
        <dbReference type="PIRSR" id="PIRSR603782-2"/>
    </source>
</evidence>
<dbReference type="AlphaFoldDB" id="A0A7T8KJT4"/>
<dbReference type="InterPro" id="IPR003782">
    <property type="entry name" value="SCO1/SenC"/>
</dbReference>
<dbReference type="Pfam" id="PF02630">
    <property type="entry name" value="SCO1-SenC"/>
    <property type="match status" value="1"/>
</dbReference>
<dbReference type="CDD" id="cd02968">
    <property type="entry name" value="SCO"/>
    <property type="match status" value="1"/>
</dbReference>
<gene>
    <name evidence="4" type="ORF">FKW44_002032</name>
</gene>
<reference evidence="5" key="1">
    <citation type="submission" date="2021-01" db="EMBL/GenBank/DDBJ databases">
        <title>Caligus Genome Assembly.</title>
        <authorList>
            <person name="Gallardo-Escarate C."/>
        </authorList>
    </citation>
    <scope>NUCLEOTIDE SEQUENCE [LARGE SCALE GENOMIC DNA]</scope>
</reference>
<comment type="similarity">
    <text evidence="1">Belongs to the SCO1/2 family.</text>
</comment>